<dbReference type="PANTHER" id="PTHR22604">
    <property type="entry name" value="OXIDOREDUCTASES"/>
    <property type="match status" value="1"/>
</dbReference>
<dbReference type="GO" id="GO:0047837">
    <property type="term" value="F:D-xylose 1-dehydrogenase (NADP+) activity"/>
    <property type="evidence" value="ECO:0007669"/>
    <property type="project" value="UniProtKB-EC"/>
</dbReference>
<sequence>MAQPKTIRWGIMATGGIARTFTKDLLIDPKTRGTTDIVHIVTAVASSSSVESAKNFITDIVAPKQQAPTCLPHGSYQDLVEDPNVDIIYIATPHSHHYQNCMLALQHGKAVLCEKAFTVNAAQAKKLYSLAREKNLFLMEAVWTRYFPLSIYVREQIQSGALGEVMRVTADLSIGTAAESFEKTNRMVNLDLAGGCLLDLGIYSLTWIFQTLYHTVPASERKAPSVTSAMTLYPETKCDMNTTMVLTFPRSTPKGITQSHGIATTAMNIAHDPDGHNTAGPAIRIYGTKAELQIFGPAFRPSRTRLITRHSTSSTPTPTSTTTTLDFPFPGSGHGMFWEADEAARCLLDGKLESEGLTWEESTVIMEVMDQVREQGGLRYPEEIESLEWPLELK</sequence>
<evidence type="ECO:0000256" key="1">
    <source>
        <dbReference type="ARBA" id="ARBA00010928"/>
    </source>
</evidence>
<evidence type="ECO:0000259" key="7">
    <source>
        <dbReference type="Pfam" id="PF22725"/>
    </source>
</evidence>
<dbReference type="EMBL" id="LCWF01000229">
    <property type="protein sequence ID" value="KKY14402.1"/>
    <property type="molecule type" value="Genomic_DNA"/>
</dbReference>
<name>A0A0G2DTZ9_PHACM</name>
<evidence type="ECO:0000256" key="3">
    <source>
        <dbReference type="ARBA" id="ARBA00038984"/>
    </source>
</evidence>
<evidence type="ECO:0000313" key="8">
    <source>
        <dbReference type="EMBL" id="KKY14402.1"/>
    </source>
</evidence>
<dbReference type="AlphaFoldDB" id="A0A0G2DTZ9"/>
<keyword evidence="9" id="KW-1185">Reference proteome</keyword>
<keyword evidence="2" id="KW-0560">Oxidoreductase</keyword>
<dbReference type="PANTHER" id="PTHR22604:SF115">
    <property type="entry name" value="DIHYDRODIOL DEHYDROGENASE, PUTATIVE (AFU_ORTHOLOGUE AFUA_1G07520)-RELATED"/>
    <property type="match status" value="1"/>
</dbReference>
<dbReference type="SUPFAM" id="SSF55347">
    <property type="entry name" value="Glyceraldehyde-3-phosphate dehydrogenase-like, C-terminal domain"/>
    <property type="match status" value="1"/>
</dbReference>
<proteinExistence type="inferred from homology"/>
<dbReference type="OrthoDB" id="2129491at2759"/>
<dbReference type="InterPro" id="IPR055170">
    <property type="entry name" value="GFO_IDH_MocA-like_dom"/>
</dbReference>
<protein>
    <recommendedName>
        <fullName evidence="3">D-xylose 1-dehydrogenase (NADP(+), D-xylono-1,5-lactone-forming)</fullName>
        <ecNumber evidence="3">1.1.1.179</ecNumber>
    </recommendedName>
    <alternativeName>
        <fullName evidence="4">D-xylose-NADP dehydrogenase</fullName>
    </alternativeName>
</protein>
<dbReference type="InterPro" id="IPR036291">
    <property type="entry name" value="NAD(P)-bd_dom_sf"/>
</dbReference>
<evidence type="ECO:0000256" key="4">
    <source>
        <dbReference type="ARBA" id="ARBA00042988"/>
    </source>
</evidence>
<comment type="caution">
    <text evidence="8">The sequence shown here is derived from an EMBL/GenBank/DDBJ whole genome shotgun (WGS) entry which is preliminary data.</text>
</comment>
<gene>
    <name evidence="8" type="ORF">UCRPC4_g06761</name>
</gene>
<reference evidence="8 9" key="1">
    <citation type="submission" date="2015-05" db="EMBL/GenBank/DDBJ databases">
        <title>Distinctive expansion of gene families associated with plant cell wall degradation and secondary metabolism in the genomes of grapevine trunk pathogens.</title>
        <authorList>
            <person name="Lawrence D.P."/>
            <person name="Travadon R."/>
            <person name="Rolshausen P.E."/>
            <person name="Baumgartner K."/>
        </authorList>
    </citation>
    <scope>NUCLEOTIDE SEQUENCE [LARGE SCALE GENOMIC DNA]</scope>
    <source>
        <strain evidence="8">UCRPC4</strain>
    </source>
</reference>
<evidence type="ECO:0000259" key="6">
    <source>
        <dbReference type="Pfam" id="PF01408"/>
    </source>
</evidence>
<evidence type="ECO:0000256" key="2">
    <source>
        <dbReference type="ARBA" id="ARBA00023002"/>
    </source>
</evidence>
<dbReference type="Proteomes" id="UP000053317">
    <property type="component" value="Unassembled WGS sequence"/>
</dbReference>
<dbReference type="InterPro" id="IPR050984">
    <property type="entry name" value="Gfo/Idh/MocA_domain"/>
</dbReference>
<dbReference type="Gene3D" id="3.40.50.720">
    <property type="entry name" value="NAD(P)-binding Rossmann-like Domain"/>
    <property type="match status" value="1"/>
</dbReference>
<dbReference type="EC" id="1.1.1.179" evidence="3"/>
<dbReference type="SUPFAM" id="SSF51735">
    <property type="entry name" value="NAD(P)-binding Rossmann-fold domains"/>
    <property type="match status" value="1"/>
</dbReference>
<dbReference type="Gene3D" id="3.30.360.10">
    <property type="entry name" value="Dihydrodipicolinate Reductase, domain 2"/>
    <property type="match status" value="1"/>
</dbReference>
<feature type="domain" description="Gfo/Idh/MocA-like oxidoreductase N-terminal" evidence="6">
    <location>
        <begin position="7"/>
        <end position="139"/>
    </location>
</feature>
<evidence type="ECO:0000313" key="9">
    <source>
        <dbReference type="Proteomes" id="UP000053317"/>
    </source>
</evidence>
<organism evidence="8 9">
    <name type="scientific">Phaeomoniella chlamydospora</name>
    <name type="common">Phaeoacremonium chlamydosporum</name>
    <dbReference type="NCBI Taxonomy" id="158046"/>
    <lineage>
        <taxon>Eukaryota</taxon>
        <taxon>Fungi</taxon>
        <taxon>Dikarya</taxon>
        <taxon>Ascomycota</taxon>
        <taxon>Pezizomycotina</taxon>
        <taxon>Eurotiomycetes</taxon>
        <taxon>Chaetothyriomycetidae</taxon>
        <taxon>Phaeomoniellales</taxon>
        <taxon>Phaeomoniellaceae</taxon>
        <taxon>Phaeomoniella</taxon>
    </lineage>
</organism>
<evidence type="ECO:0000256" key="5">
    <source>
        <dbReference type="ARBA" id="ARBA00049233"/>
    </source>
</evidence>
<comment type="similarity">
    <text evidence="1">Belongs to the Gfo/Idh/MocA family.</text>
</comment>
<dbReference type="InterPro" id="IPR000683">
    <property type="entry name" value="Gfo/Idh/MocA-like_OxRdtase_N"/>
</dbReference>
<dbReference type="Pfam" id="PF01408">
    <property type="entry name" value="GFO_IDH_MocA"/>
    <property type="match status" value="1"/>
</dbReference>
<accession>A0A0G2DTZ9</accession>
<feature type="domain" description="GFO/IDH/MocA-like oxidoreductase" evidence="7">
    <location>
        <begin position="153"/>
        <end position="292"/>
    </location>
</feature>
<comment type="catalytic activity">
    <reaction evidence="5">
        <text>D-xylose + NADP(+) = D-xylono-1,5-lactone + NADPH + H(+)</text>
        <dbReference type="Rhea" id="RHEA:22000"/>
        <dbReference type="ChEBI" id="CHEBI:15378"/>
        <dbReference type="ChEBI" id="CHEBI:15867"/>
        <dbReference type="ChEBI" id="CHEBI:53455"/>
        <dbReference type="ChEBI" id="CHEBI:57783"/>
        <dbReference type="ChEBI" id="CHEBI:58349"/>
        <dbReference type="EC" id="1.1.1.179"/>
    </reaction>
</comment>
<reference evidence="8 9" key="2">
    <citation type="submission" date="2015-05" db="EMBL/GenBank/DDBJ databases">
        <authorList>
            <person name="Morales-Cruz A."/>
            <person name="Amrine K.C."/>
            <person name="Cantu D."/>
        </authorList>
    </citation>
    <scope>NUCLEOTIDE SEQUENCE [LARGE SCALE GENOMIC DNA]</scope>
    <source>
        <strain evidence="8">UCRPC4</strain>
    </source>
</reference>
<dbReference type="Pfam" id="PF22725">
    <property type="entry name" value="GFO_IDH_MocA_C3"/>
    <property type="match status" value="1"/>
</dbReference>
<dbReference type="GO" id="GO:0000166">
    <property type="term" value="F:nucleotide binding"/>
    <property type="evidence" value="ECO:0007669"/>
    <property type="project" value="InterPro"/>
</dbReference>